<dbReference type="EMBL" id="CACVAX010000012">
    <property type="protein sequence ID" value="CAA6804804.1"/>
    <property type="molecule type" value="Genomic_DNA"/>
</dbReference>
<dbReference type="Pfam" id="PF08843">
    <property type="entry name" value="AbiEii"/>
    <property type="match status" value="1"/>
</dbReference>
<dbReference type="Gene3D" id="3.10.450.620">
    <property type="entry name" value="JHP933, nucleotidyltransferase-like core domain"/>
    <property type="match status" value="1"/>
</dbReference>
<evidence type="ECO:0008006" key="2">
    <source>
        <dbReference type="Google" id="ProtNLM"/>
    </source>
</evidence>
<dbReference type="AlphaFoldDB" id="A0A6S6SNC2"/>
<proteinExistence type="predicted"/>
<name>A0A6S6SNC2_9BACT</name>
<sequence length="212" mass="24818">MGSIDYKKLYALQDEVLKKVFEVEDEFYLTGGTALSRFYQEKRYSDDLDFFTNSSTRFNFAVKNILVELSKEFNIETELDSRDFVRIKVNGLLQVDFVNDRVPRYKEPRVLENGYKIDSIENILSNKITAVIGRDNPKDIFDIYLISRYYSVDWQEILTSAQEKSVFSMDDLIVRLKSFPHRLLGSINLIEKSFLDSFEDDFVTLVDEIGTF</sequence>
<dbReference type="InterPro" id="IPR014942">
    <property type="entry name" value="AbiEii"/>
</dbReference>
<evidence type="ECO:0000313" key="1">
    <source>
        <dbReference type="EMBL" id="CAA6804804.1"/>
    </source>
</evidence>
<gene>
    <name evidence="1" type="ORF">HELGO_WM11358</name>
</gene>
<reference evidence="1" key="1">
    <citation type="submission" date="2020-01" db="EMBL/GenBank/DDBJ databases">
        <authorList>
            <person name="Meier V. D."/>
            <person name="Meier V D."/>
        </authorList>
    </citation>
    <scope>NUCLEOTIDE SEQUENCE</scope>
    <source>
        <strain evidence="1">HLG_WM_MAG_04</strain>
    </source>
</reference>
<organism evidence="1">
    <name type="scientific">uncultured Sulfurovum sp</name>
    <dbReference type="NCBI Taxonomy" id="269237"/>
    <lineage>
        <taxon>Bacteria</taxon>
        <taxon>Pseudomonadati</taxon>
        <taxon>Campylobacterota</taxon>
        <taxon>Epsilonproteobacteria</taxon>
        <taxon>Campylobacterales</taxon>
        <taxon>Sulfurovaceae</taxon>
        <taxon>Sulfurovum</taxon>
        <taxon>environmental samples</taxon>
    </lineage>
</organism>
<protein>
    <recommendedName>
        <fullName evidence="2">Nucleotidyl transferase AbiEii/AbiGii toxin family protein</fullName>
    </recommendedName>
</protein>
<accession>A0A6S6SNC2</accession>